<proteinExistence type="predicted"/>
<gene>
    <name evidence="2" type="primary">LOC142162034</name>
</gene>
<reference evidence="2" key="2">
    <citation type="submission" date="2025-08" db="UniProtKB">
        <authorList>
            <consortium name="RefSeq"/>
        </authorList>
    </citation>
    <scope>IDENTIFICATION</scope>
    <source>
        <tissue evidence="2">Leaf</tissue>
    </source>
</reference>
<name>A0AC58RNY4_TOBAC</name>
<organism evidence="1 2">
    <name type="scientific">Nicotiana tabacum</name>
    <name type="common">Common tobacco</name>
    <dbReference type="NCBI Taxonomy" id="4097"/>
    <lineage>
        <taxon>Eukaryota</taxon>
        <taxon>Viridiplantae</taxon>
        <taxon>Streptophyta</taxon>
        <taxon>Embryophyta</taxon>
        <taxon>Tracheophyta</taxon>
        <taxon>Spermatophyta</taxon>
        <taxon>Magnoliopsida</taxon>
        <taxon>eudicotyledons</taxon>
        <taxon>Gunneridae</taxon>
        <taxon>Pentapetalae</taxon>
        <taxon>asterids</taxon>
        <taxon>lamiids</taxon>
        <taxon>Solanales</taxon>
        <taxon>Solanaceae</taxon>
        <taxon>Nicotianoideae</taxon>
        <taxon>Nicotianeae</taxon>
        <taxon>Nicotiana</taxon>
    </lineage>
</organism>
<evidence type="ECO:0000313" key="1">
    <source>
        <dbReference type="Proteomes" id="UP000790787"/>
    </source>
</evidence>
<sequence>MENGYNSVCYWRFTIDIVERFLVIQWKFAEKPQVYYHNDDYFVIQFKNIEERDEVLLSGPNTINNRPVIMKEWSTEFNFKNEVLKTIPIWMKFPKLPLSYWGEKSLSKISSGLGTPVYADECTTNIAHISYARVLIEMNITRPLPKSIAVQDPKGGKQPVQGQRRKHVKPMQIWRRSDQVKISDKKNEQIQKTNGQAIGGKDVENNGQVNETVAQAEGWIMGRIWLLWDPKVAVVKKISVHSQYIQAEINCAANAMTFYFTVVYGLHTVQDGKELWRKLRDIESIQQEPWLVMGDFNVILEVEDRVHGNVVQDHEIRDFREFVEDAGMTNLKAIGRSFTWTNSNVFSKIDRALVNGEWMNKMHHIQVYVLDSYFSDHSHLCVELERQQKATTRPFRFLNCLADDPNFGKIVTDNWQINTNALYMKNVWFKLKQTSNERPECEGVF</sequence>
<dbReference type="Proteomes" id="UP000790787">
    <property type="component" value="Chromosome 7"/>
</dbReference>
<keyword evidence="1" id="KW-1185">Reference proteome</keyword>
<evidence type="ECO:0000313" key="2">
    <source>
        <dbReference type="RefSeq" id="XP_075074437.1"/>
    </source>
</evidence>
<reference evidence="1" key="1">
    <citation type="journal article" date="2014" name="Nat. Commun.">
        <title>The tobacco genome sequence and its comparison with those of tomato and potato.</title>
        <authorList>
            <person name="Sierro N."/>
            <person name="Battey J.N."/>
            <person name="Ouadi S."/>
            <person name="Bakaher N."/>
            <person name="Bovet L."/>
            <person name="Willig A."/>
            <person name="Goepfert S."/>
            <person name="Peitsch M.C."/>
            <person name="Ivanov N.V."/>
        </authorList>
    </citation>
    <scope>NUCLEOTIDE SEQUENCE [LARGE SCALE GENOMIC DNA]</scope>
</reference>
<dbReference type="RefSeq" id="XP_075074437.1">
    <property type="nucleotide sequence ID" value="XM_075218336.1"/>
</dbReference>
<protein>
    <submittedName>
        <fullName evidence="2">Uncharacterized protein LOC142162034</fullName>
    </submittedName>
</protein>
<accession>A0AC58RNY4</accession>